<dbReference type="GO" id="GO:0004888">
    <property type="term" value="F:transmembrane signaling receptor activity"/>
    <property type="evidence" value="ECO:0007669"/>
    <property type="project" value="InterPro"/>
</dbReference>
<evidence type="ECO:0000256" key="3">
    <source>
        <dbReference type="ARBA" id="ARBA00023224"/>
    </source>
</evidence>
<feature type="coiled-coil region" evidence="6">
    <location>
        <begin position="103"/>
        <end position="137"/>
    </location>
</feature>
<protein>
    <submittedName>
        <fullName evidence="11">Chemotaxis protein</fullName>
    </submittedName>
</protein>
<dbReference type="Pfam" id="PF00015">
    <property type="entry name" value="MCPsignal"/>
    <property type="match status" value="1"/>
</dbReference>
<dbReference type="SUPFAM" id="SSF58104">
    <property type="entry name" value="Methyl-accepting chemotaxis protein (MCP) signaling domain"/>
    <property type="match status" value="1"/>
</dbReference>
<reference evidence="12" key="1">
    <citation type="submission" date="2017-10" db="EMBL/GenBank/DDBJ databases">
        <authorList>
            <person name="Kravchenko I.K."/>
            <person name="Grouzdev D.S."/>
        </authorList>
    </citation>
    <scope>NUCLEOTIDE SEQUENCE [LARGE SCALE GENOMIC DNA]</scope>
    <source>
        <strain evidence="12">B2</strain>
    </source>
</reference>
<evidence type="ECO:0000259" key="9">
    <source>
        <dbReference type="PROSITE" id="PS50192"/>
    </source>
</evidence>
<keyword evidence="3 5" id="KW-0807">Transducer</keyword>
<dbReference type="InterPro" id="IPR004090">
    <property type="entry name" value="Chemotax_Me-accpt_rcpt"/>
</dbReference>
<feature type="domain" description="HAMP" evidence="10">
    <location>
        <begin position="217"/>
        <end position="270"/>
    </location>
</feature>
<dbReference type="Gene3D" id="1.10.8.500">
    <property type="entry name" value="HAMP domain in histidine kinase"/>
    <property type="match status" value="1"/>
</dbReference>
<feature type="transmembrane region" description="Helical" evidence="7">
    <location>
        <begin position="194"/>
        <end position="215"/>
    </location>
</feature>
<organism evidence="11 12">
    <name type="scientific">Azospirillum palustre</name>
    <dbReference type="NCBI Taxonomy" id="2044885"/>
    <lineage>
        <taxon>Bacteria</taxon>
        <taxon>Pseudomonadati</taxon>
        <taxon>Pseudomonadota</taxon>
        <taxon>Alphaproteobacteria</taxon>
        <taxon>Rhodospirillales</taxon>
        <taxon>Azospirillaceae</taxon>
        <taxon>Azospirillum</taxon>
    </lineage>
</organism>
<evidence type="ECO:0000313" key="12">
    <source>
        <dbReference type="Proteomes" id="UP000225379"/>
    </source>
</evidence>
<dbReference type="PANTHER" id="PTHR32089:SF112">
    <property type="entry name" value="LYSOZYME-LIKE PROTEIN-RELATED"/>
    <property type="match status" value="1"/>
</dbReference>
<dbReference type="Proteomes" id="UP000225379">
    <property type="component" value="Unassembled WGS sequence"/>
</dbReference>
<dbReference type="PRINTS" id="PR00260">
    <property type="entry name" value="CHEMTRNSDUCR"/>
</dbReference>
<comment type="similarity">
    <text evidence="4">Belongs to the methyl-accepting chemotaxis (MCP) protein family.</text>
</comment>
<dbReference type="AlphaFoldDB" id="A0A2B8BAA3"/>
<evidence type="ECO:0000256" key="1">
    <source>
        <dbReference type="ARBA" id="ARBA00004429"/>
    </source>
</evidence>
<dbReference type="InterPro" id="IPR004089">
    <property type="entry name" value="MCPsignal_dom"/>
</dbReference>
<feature type="domain" description="T-SNARE coiled-coil homology" evidence="9">
    <location>
        <begin position="462"/>
        <end position="524"/>
    </location>
</feature>
<keyword evidence="7" id="KW-0812">Transmembrane</keyword>
<dbReference type="SMART" id="SM00283">
    <property type="entry name" value="MA"/>
    <property type="match status" value="1"/>
</dbReference>
<evidence type="ECO:0000256" key="4">
    <source>
        <dbReference type="ARBA" id="ARBA00029447"/>
    </source>
</evidence>
<evidence type="ECO:0000313" key="11">
    <source>
        <dbReference type="EMBL" id="PGH54177.1"/>
    </source>
</evidence>
<evidence type="ECO:0000256" key="6">
    <source>
        <dbReference type="SAM" id="Coils"/>
    </source>
</evidence>
<evidence type="ECO:0000256" key="5">
    <source>
        <dbReference type="PROSITE-ProRule" id="PRU00284"/>
    </source>
</evidence>
<dbReference type="Gene3D" id="1.10.287.950">
    <property type="entry name" value="Methyl-accepting chemotaxis protein"/>
    <property type="match status" value="1"/>
</dbReference>
<evidence type="ECO:0000259" key="8">
    <source>
        <dbReference type="PROSITE" id="PS50111"/>
    </source>
</evidence>
<accession>A0A2B8BAA3</accession>
<keyword evidence="2" id="KW-0997">Cell inner membrane</keyword>
<evidence type="ECO:0000256" key="2">
    <source>
        <dbReference type="ARBA" id="ARBA00022519"/>
    </source>
</evidence>
<feature type="domain" description="Methyl-accepting transducer" evidence="8">
    <location>
        <begin position="310"/>
        <end position="532"/>
    </location>
</feature>
<comment type="subcellular location">
    <subcellularLocation>
        <location evidence="1">Cell inner membrane</location>
        <topology evidence="1">Multi-pass membrane protein</topology>
    </subcellularLocation>
</comment>
<keyword evidence="2" id="KW-1003">Cell membrane</keyword>
<dbReference type="PROSITE" id="PS50192">
    <property type="entry name" value="T_SNARE"/>
    <property type="match status" value="1"/>
</dbReference>
<dbReference type="OrthoDB" id="8482111at2"/>
<dbReference type="InterPro" id="IPR003660">
    <property type="entry name" value="HAMP_dom"/>
</dbReference>
<keyword evidence="7" id="KW-0472">Membrane</keyword>
<dbReference type="Pfam" id="PF05227">
    <property type="entry name" value="CHASE3"/>
    <property type="match status" value="1"/>
</dbReference>
<dbReference type="EMBL" id="PDKW01000043">
    <property type="protein sequence ID" value="PGH54177.1"/>
    <property type="molecule type" value="Genomic_DNA"/>
</dbReference>
<dbReference type="GO" id="GO:0005886">
    <property type="term" value="C:plasma membrane"/>
    <property type="evidence" value="ECO:0007669"/>
    <property type="project" value="UniProtKB-SubCell"/>
</dbReference>
<name>A0A2B8BAA3_9PROT</name>
<proteinExistence type="inferred from homology"/>
<dbReference type="PANTHER" id="PTHR32089">
    <property type="entry name" value="METHYL-ACCEPTING CHEMOTAXIS PROTEIN MCPB"/>
    <property type="match status" value="1"/>
</dbReference>
<dbReference type="InterPro" id="IPR000727">
    <property type="entry name" value="T_SNARE_dom"/>
</dbReference>
<dbReference type="GO" id="GO:0006935">
    <property type="term" value="P:chemotaxis"/>
    <property type="evidence" value="ECO:0007669"/>
    <property type="project" value="InterPro"/>
</dbReference>
<comment type="caution">
    <text evidence="11">The sequence shown here is derived from an EMBL/GenBank/DDBJ whole genome shotgun (WGS) entry which is preliminary data.</text>
</comment>
<dbReference type="PROSITE" id="PS50885">
    <property type="entry name" value="HAMP"/>
    <property type="match status" value="1"/>
</dbReference>
<gene>
    <name evidence="11" type="ORF">CRT60_30645</name>
</gene>
<sequence>MRGKTMSWFTNLRIGGKLLTAFAALIVIIGAISIANYSTLSSIQSSIGWTIHTYRVIQTTDAAMAAMVDQETGLRGYLVSGDPAFLAPYRSGAQAFDRALAEVKSLTADNPQQQARLEELRRHAATWRETVAEKEIALMSRADTREEARAMEAKALGKSAMDSIRALVRQIEDAERALLTARDTEQKTAFSTGYLTAITGTLISLLVAVAAGLVLRGSIATPIVAMTAAMGRLAGGDRTVEVPGVGRRDEVGAMAEAVDVFKRNAIEADRLAAAQRAEEEAKARRTARLEELMRAFEGNVTAVVQSLSGAATQMQQSAGALTSTADETNRQSTTVASAAEQASANVQTVAAAAEELSSSIAEIGRQVTQSTRVAEQAVSGANRANGVVSGLAEGAQKIGEVVDLINNIAAQTNLLALNATIEAARAGEAGKGFAVVASEVKSLANQTAKATEEITGQIATIQGATRDAVSAIEEIGRIITEISQISATIASAVEQQSAATQEISRNVQEAAQGTQQVTSNIVGVTRAAGDTGRAAGEVRSVADHLTGESTRLRQEVESFLNGVKAA</sequence>
<evidence type="ECO:0000259" key="10">
    <source>
        <dbReference type="PROSITE" id="PS50885"/>
    </source>
</evidence>
<dbReference type="SMART" id="SM00304">
    <property type="entry name" value="HAMP"/>
    <property type="match status" value="1"/>
</dbReference>
<dbReference type="PROSITE" id="PS50111">
    <property type="entry name" value="CHEMOTAXIS_TRANSDUC_2"/>
    <property type="match status" value="1"/>
</dbReference>
<keyword evidence="6" id="KW-0175">Coiled coil</keyword>
<dbReference type="CDD" id="cd06225">
    <property type="entry name" value="HAMP"/>
    <property type="match status" value="1"/>
</dbReference>
<keyword evidence="7" id="KW-1133">Transmembrane helix</keyword>
<dbReference type="GO" id="GO:0007165">
    <property type="term" value="P:signal transduction"/>
    <property type="evidence" value="ECO:0007669"/>
    <property type="project" value="UniProtKB-KW"/>
</dbReference>
<dbReference type="CDD" id="cd19410">
    <property type="entry name" value="HK9-like_sensor"/>
    <property type="match status" value="1"/>
</dbReference>
<dbReference type="InterPro" id="IPR007891">
    <property type="entry name" value="CHASE3"/>
</dbReference>
<evidence type="ECO:0000256" key="7">
    <source>
        <dbReference type="SAM" id="Phobius"/>
    </source>
</evidence>
<dbReference type="Pfam" id="PF00672">
    <property type="entry name" value="HAMP"/>
    <property type="match status" value="1"/>
</dbReference>
<keyword evidence="12" id="KW-1185">Reference proteome</keyword>